<dbReference type="SUPFAM" id="SSF56801">
    <property type="entry name" value="Acetyl-CoA synthetase-like"/>
    <property type="match status" value="1"/>
</dbReference>
<evidence type="ECO:0000313" key="4">
    <source>
        <dbReference type="EMBL" id="MCW1913247.1"/>
    </source>
</evidence>
<protein>
    <submittedName>
        <fullName evidence="4">Acyl-CoA synthetase</fullName>
    </submittedName>
</protein>
<keyword evidence="5" id="KW-1185">Reference proteome</keyword>
<dbReference type="InterPro" id="IPR042099">
    <property type="entry name" value="ANL_N_sf"/>
</dbReference>
<name>A0ABT3G0Q7_9BACT</name>
<reference evidence="4" key="1">
    <citation type="submission" date="2022-10" db="EMBL/GenBank/DDBJ databases">
        <title>Luteolibacter sp. GHJ8, whole genome shotgun sequencing project.</title>
        <authorList>
            <person name="Zhao G."/>
            <person name="Shen L."/>
        </authorList>
    </citation>
    <scope>NUCLEOTIDE SEQUENCE</scope>
    <source>
        <strain evidence="4">GHJ8</strain>
    </source>
</reference>
<dbReference type="Proteomes" id="UP001165653">
    <property type="component" value="Unassembled WGS sequence"/>
</dbReference>
<dbReference type="Pfam" id="PF13193">
    <property type="entry name" value="AMP-binding_C"/>
    <property type="match status" value="1"/>
</dbReference>
<evidence type="ECO:0000259" key="3">
    <source>
        <dbReference type="Pfam" id="PF13193"/>
    </source>
</evidence>
<comment type="caution">
    <text evidence="4">The sequence shown here is derived from an EMBL/GenBank/DDBJ whole genome shotgun (WGS) entry which is preliminary data.</text>
</comment>
<dbReference type="Gene3D" id="3.30.300.30">
    <property type="match status" value="1"/>
</dbReference>
<dbReference type="Pfam" id="PF00501">
    <property type="entry name" value="AMP-binding"/>
    <property type="match status" value="1"/>
</dbReference>
<dbReference type="PANTHER" id="PTHR43201">
    <property type="entry name" value="ACYL-COA SYNTHETASE"/>
    <property type="match status" value="1"/>
</dbReference>
<proteinExistence type="inferred from homology"/>
<dbReference type="InterPro" id="IPR045851">
    <property type="entry name" value="AMP-bd_C_sf"/>
</dbReference>
<dbReference type="PANTHER" id="PTHR43201:SF8">
    <property type="entry name" value="ACYL-COA SYNTHETASE FAMILY MEMBER 3"/>
    <property type="match status" value="1"/>
</dbReference>
<gene>
    <name evidence="4" type="ORF">OJ996_06675</name>
</gene>
<dbReference type="EMBL" id="JAPDDR010000003">
    <property type="protein sequence ID" value="MCW1913247.1"/>
    <property type="molecule type" value="Genomic_DNA"/>
</dbReference>
<organism evidence="4 5">
    <name type="scientific">Luteolibacter rhizosphaerae</name>
    <dbReference type="NCBI Taxonomy" id="2989719"/>
    <lineage>
        <taxon>Bacteria</taxon>
        <taxon>Pseudomonadati</taxon>
        <taxon>Verrucomicrobiota</taxon>
        <taxon>Verrucomicrobiia</taxon>
        <taxon>Verrucomicrobiales</taxon>
        <taxon>Verrucomicrobiaceae</taxon>
        <taxon>Luteolibacter</taxon>
    </lineage>
</organism>
<evidence type="ECO:0000259" key="2">
    <source>
        <dbReference type="Pfam" id="PF00501"/>
    </source>
</evidence>
<dbReference type="Gene3D" id="3.40.50.12780">
    <property type="entry name" value="N-terminal domain of ligase-like"/>
    <property type="match status" value="1"/>
</dbReference>
<dbReference type="InterPro" id="IPR000873">
    <property type="entry name" value="AMP-dep_synth/lig_dom"/>
</dbReference>
<accession>A0ABT3G0Q7</accession>
<dbReference type="RefSeq" id="WP_264512509.1">
    <property type="nucleotide sequence ID" value="NZ_JAPDDR010000003.1"/>
</dbReference>
<feature type="domain" description="AMP-binding enzyme C-terminal" evidence="3">
    <location>
        <begin position="403"/>
        <end position="476"/>
    </location>
</feature>
<sequence>MLELPLIARARSFENRHALREGEVYRSYGELLDASARIAAALLGGRRDLEEARIAFMAPASFEYVAIQWGIWRAGGIAVPLSVHATVPELAHALGDSDACLILVTRAEADRFASEERALLLVDDALRCEACELPEIRHERRAMILYTSGTTNKPKGAVSTHANLQAQIEALVVAWEWQADDRIPLFLPLHHIHGIINVLGCALWSGALVDVFPRFDPAMVLPRVAAGEYSLFMAVPTIYAKLATQLEPDSQRAVLKGFAAMRLMVSGSAALPASLHRRWAELTSQSLLERYGMTETGMILSNPLHGERRSGSVGQPLPGVEVRLRSETGETITTANEAGEIQVRGPAVFLEYWQLPETSAASFEDGWFRTGDMGIREDGYYRILGRLSVDIIKSGGYKLSALEIEAALLEHPAIRECAVIGLEDDTWGETVAVAAVLEGDLGLEDLQHWSKGRLSSYKLPRRLLRVESLPRNAMGKVAKKEVGKLFR</sequence>
<evidence type="ECO:0000256" key="1">
    <source>
        <dbReference type="ARBA" id="ARBA00006432"/>
    </source>
</evidence>
<comment type="similarity">
    <text evidence="1">Belongs to the ATP-dependent AMP-binding enzyme family.</text>
</comment>
<dbReference type="CDD" id="cd05941">
    <property type="entry name" value="MCS"/>
    <property type="match status" value="1"/>
</dbReference>
<feature type="domain" description="AMP-dependent synthetase/ligase" evidence="2">
    <location>
        <begin position="9"/>
        <end position="353"/>
    </location>
</feature>
<evidence type="ECO:0000313" key="5">
    <source>
        <dbReference type="Proteomes" id="UP001165653"/>
    </source>
</evidence>
<dbReference type="InterPro" id="IPR025110">
    <property type="entry name" value="AMP-bd_C"/>
</dbReference>